<evidence type="ECO:0000256" key="1">
    <source>
        <dbReference type="SAM" id="Coils"/>
    </source>
</evidence>
<name>A0A8T2MBF8_ASTMX</name>
<feature type="non-terminal residue" evidence="3">
    <location>
        <position position="212"/>
    </location>
</feature>
<comment type="caution">
    <text evidence="3">The sequence shown here is derived from an EMBL/GenBank/DDBJ whole genome shotgun (WGS) entry which is preliminary data.</text>
</comment>
<dbReference type="AlphaFoldDB" id="A0A8T2MBF8"/>
<feature type="region of interest" description="Disordered" evidence="2">
    <location>
        <begin position="1"/>
        <end position="47"/>
    </location>
</feature>
<organism evidence="3 4">
    <name type="scientific">Astyanax mexicanus</name>
    <name type="common">Blind cave fish</name>
    <name type="synonym">Astyanax fasciatus mexicanus</name>
    <dbReference type="NCBI Taxonomy" id="7994"/>
    <lineage>
        <taxon>Eukaryota</taxon>
        <taxon>Metazoa</taxon>
        <taxon>Chordata</taxon>
        <taxon>Craniata</taxon>
        <taxon>Vertebrata</taxon>
        <taxon>Euteleostomi</taxon>
        <taxon>Actinopterygii</taxon>
        <taxon>Neopterygii</taxon>
        <taxon>Teleostei</taxon>
        <taxon>Ostariophysi</taxon>
        <taxon>Characiformes</taxon>
        <taxon>Characoidei</taxon>
        <taxon>Acestrorhamphidae</taxon>
        <taxon>Acestrorhamphinae</taxon>
        <taxon>Astyanax</taxon>
    </lineage>
</organism>
<sequence length="212" mass="23168">MEWLAGASKTAKSEPEEEKEEEVEVTAKDSISQVSQRSRGSRTSTVASARIVAEAERAGLMAKAAALKEMHELEERESALQREMRALKQKRDALELRTQLAVSTSKLAVLKSAEQQQGVLLSSPTVKPPSEELPRSPITVTPATGTHVKLPEETLQSEGKDLMNAYLAEMTMKSATEESEFLSLDKVAQALSIIQTPSIRPKDGVHFQSVLV</sequence>
<reference evidence="3 4" key="1">
    <citation type="submission" date="2021-07" db="EMBL/GenBank/DDBJ databases">
        <authorList>
            <person name="Imarazene B."/>
            <person name="Zahm M."/>
            <person name="Klopp C."/>
            <person name="Cabau C."/>
            <person name="Beille S."/>
            <person name="Jouanno E."/>
            <person name="Castinel A."/>
            <person name="Lluch J."/>
            <person name="Gil L."/>
            <person name="Kuchtly C."/>
            <person name="Lopez Roques C."/>
            <person name="Donnadieu C."/>
            <person name="Parrinello H."/>
            <person name="Journot L."/>
            <person name="Du K."/>
            <person name="Schartl M."/>
            <person name="Retaux S."/>
            <person name="Guiguen Y."/>
        </authorList>
    </citation>
    <scope>NUCLEOTIDE SEQUENCE [LARGE SCALE GENOMIC DNA]</scope>
    <source>
        <strain evidence="3">Pach_M1</strain>
        <tissue evidence="3">Testis</tissue>
    </source>
</reference>
<dbReference type="EMBL" id="JAICCE010000003">
    <property type="protein sequence ID" value="KAG9279165.1"/>
    <property type="molecule type" value="Genomic_DNA"/>
</dbReference>
<keyword evidence="1" id="KW-0175">Coiled coil</keyword>
<evidence type="ECO:0000313" key="3">
    <source>
        <dbReference type="EMBL" id="KAG9279165.1"/>
    </source>
</evidence>
<feature type="region of interest" description="Disordered" evidence="2">
    <location>
        <begin position="122"/>
        <end position="143"/>
    </location>
</feature>
<dbReference type="Proteomes" id="UP000752171">
    <property type="component" value="Unassembled WGS sequence"/>
</dbReference>
<evidence type="ECO:0000256" key="2">
    <source>
        <dbReference type="SAM" id="MobiDB-lite"/>
    </source>
</evidence>
<evidence type="ECO:0000313" key="4">
    <source>
        <dbReference type="Proteomes" id="UP000752171"/>
    </source>
</evidence>
<gene>
    <name evidence="3" type="ORF">AMEX_G4668</name>
</gene>
<accession>A0A8T2MBF8</accession>
<proteinExistence type="predicted"/>
<feature type="compositionally biased region" description="Polar residues" evidence="2">
    <location>
        <begin position="29"/>
        <end position="47"/>
    </location>
</feature>
<protein>
    <submittedName>
        <fullName evidence="3">Uncharacterized protein</fullName>
    </submittedName>
</protein>
<feature type="coiled-coil region" evidence="1">
    <location>
        <begin position="63"/>
        <end position="97"/>
    </location>
</feature>
<feature type="compositionally biased region" description="Acidic residues" evidence="2">
    <location>
        <begin position="15"/>
        <end position="24"/>
    </location>
</feature>